<name>A0A4U0X1M9_9PEZI</name>
<organism evidence="3 4">
    <name type="scientific">Cryomyces minteri</name>
    <dbReference type="NCBI Taxonomy" id="331657"/>
    <lineage>
        <taxon>Eukaryota</taxon>
        <taxon>Fungi</taxon>
        <taxon>Dikarya</taxon>
        <taxon>Ascomycota</taxon>
        <taxon>Pezizomycotina</taxon>
        <taxon>Dothideomycetes</taxon>
        <taxon>Dothideomycetes incertae sedis</taxon>
        <taxon>Cryomyces</taxon>
    </lineage>
</organism>
<dbReference type="OrthoDB" id="408631at2759"/>
<dbReference type="Proteomes" id="UP000308768">
    <property type="component" value="Unassembled WGS sequence"/>
</dbReference>
<evidence type="ECO:0000313" key="4">
    <source>
        <dbReference type="Proteomes" id="UP000308768"/>
    </source>
</evidence>
<dbReference type="SUPFAM" id="SSF53474">
    <property type="entry name" value="alpha/beta-Hydrolases"/>
    <property type="match status" value="1"/>
</dbReference>
<reference evidence="3 4" key="1">
    <citation type="submission" date="2017-03" db="EMBL/GenBank/DDBJ databases">
        <title>Genomes of endolithic fungi from Antarctica.</title>
        <authorList>
            <person name="Coleine C."/>
            <person name="Masonjones S."/>
            <person name="Stajich J.E."/>
        </authorList>
    </citation>
    <scope>NUCLEOTIDE SEQUENCE [LARGE SCALE GENOMIC DNA]</scope>
    <source>
        <strain evidence="3 4">CCFEE 5187</strain>
    </source>
</reference>
<keyword evidence="1" id="KW-0732">Signal</keyword>
<accession>A0A4U0X1M9</accession>
<dbReference type="Gene3D" id="3.40.50.1820">
    <property type="entry name" value="alpha/beta hydrolase"/>
    <property type="match status" value="1"/>
</dbReference>
<dbReference type="AlphaFoldDB" id="A0A4U0X1M9"/>
<dbReference type="InterPro" id="IPR050309">
    <property type="entry name" value="Type-B_Carboxylest/Lipase"/>
</dbReference>
<dbReference type="STRING" id="331657.A0A4U0X1M9"/>
<dbReference type="InterPro" id="IPR002018">
    <property type="entry name" value="CarbesteraseB"/>
</dbReference>
<dbReference type="InterPro" id="IPR029058">
    <property type="entry name" value="AB_hydrolase_fold"/>
</dbReference>
<dbReference type="PANTHER" id="PTHR11559">
    <property type="entry name" value="CARBOXYLESTERASE"/>
    <property type="match status" value="1"/>
</dbReference>
<protein>
    <recommendedName>
        <fullName evidence="2">Carboxylesterase type B domain-containing protein</fullName>
    </recommendedName>
</protein>
<comment type="caution">
    <text evidence="3">The sequence shown here is derived from an EMBL/GenBank/DDBJ whole genome shotgun (WGS) entry which is preliminary data.</text>
</comment>
<feature type="signal peptide" evidence="1">
    <location>
        <begin position="1"/>
        <end position="24"/>
    </location>
</feature>
<evidence type="ECO:0000313" key="3">
    <source>
        <dbReference type="EMBL" id="TKA70142.1"/>
    </source>
</evidence>
<evidence type="ECO:0000256" key="1">
    <source>
        <dbReference type="SAM" id="SignalP"/>
    </source>
</evidence>
<sequence>MKPTLVSSLSSSALLFGLVPAAAAALHSTVIETKYGPVQGYPAFNSTPTVNLTHWKDITVWKGIPFAATTGGQNRWKAPQPASPWNTTLDARSFGNVCPSAVSGNDYTIDENCLNLNIWSAAKSRHSKLPVVM</sequence>
<dbReference type="EMBL" id="NAJN01000669">
    <property type="protein sequence ID" value="TKA70142.1"/>
    <property type="molecule type" value="Genomic_DNA"/>
</dbReference>
<feature type="domain" description="Carboxylesterase type B" evidence="2">
    <location>
        <begin position="28"/>
        <end position="132"/>
    </location>
</feature>
<proteinExistence type="predicted"/>
<gene>
    <name evidence="3" type="ORF">B0A49_07722</name>
</gene>
<evidence type="ECO:0000259" key="2">
    <source>
        <dbReference type="Pfam" id="PF00135"/>
    </source>
</evidence>
<keyword evidence="4" id="KW-1185">Reference proteome</keyword>
<feature type="chain" id="PRO_5020413793" description="Carboxylesterase type B domain-containing protein" evidence="1">
    <location>
        <begin position="25"/>
        <end position="133"/>
    </location>
</feature>
<dbReference type="Pfam" id="PF00135">
    <property type="entry name" value="COesterase"/>
    <property type="match status" value="1"/>
</dbReference>